<gene>
    <name evidence="2" type="ORF">FWK35_00023222</name>
</gene>
<evidence type="ECO:0000313" key="2">
    <source>
        <dbReference type="EMBL" id="KAF0710739.1"/>
    </source>
</evidence>
<keyword evidence="3" id="KW-1185">Reference proteome</keyword>
<organism evidence="2 3">
    <name type="scientific">Aphis craccivora</name>
    <name type="common">Cowpea aphid</name>
    <dbReference type="NCBI Taxonomy" id="307492"/>
    <lineage>
        <taxon>Eukaryota</taxon>
        <taxon>Metazoa</taxon>
        <taxon>Ecdysozoa</taxon>
        <taxon>Arthropoda</taxon>
        <taxon>Hexapoda</taxon>
        <taxon>Insecta</taxon>
        <taxon>Pterygota</taxon>
        <taxon>Neoptera</taxon>
        <taxon>Paraneoptera</taxon>
        <taxon>Hemiptera</taxon>
        <taxon>Sternorrhyncha</taxon>
        <taxon>Aphidomorpha</taxon>
        <taxon>Aphidoidea</taxon>
        <taxon>Aphididae</taxon>
        <taxon>Aphidini</taxon>
        <taxon>Aphis</taxon>
        <taxon>Aphis</taxon>
    </lineage>
</organism>
<feature type="non-terminal residue" evidence="2">
    <location>
        <position position="111"/>
    </location>
</feature>
<accession>A0A6G0VV27</accession>
<proteinExistence type="predicted"/>
<evidence type="ECO:0000256" key="1">
    <source>
        <dbReference type="SAM" id="MobiDB-lite"/>
    </source>
</evidence>
<protein>
    <submittedName>
        <fullName evidence="2">Uncharacterized protein</fullName>
    </submittedName>
</protein>
<evidence type="ECO:0000313" key="3">
    <source>
        <dbReference type="Proteomes" id="UP000478052"/>
    </source>
</evidence>
<name>A0A6G0VV27_APHCR</name>
<dbReference type="Proteomes" id="UP000478052">
    <property type="component" value="Unassembled WGS sequence"/>
</dbReference>
<sequence length="111" mass="12709">MERVRITGHGYDCNNQSQDKRGRLRKLHTTPSPPINTSAEHKIGQYSVLPYRSKTYPGRLAHKIHQGQTCAVWLYHKTNDTSTKKIPQVNKIQSTVNAHCKTIHYNISTID</sequence>
<reference evidence="2 3" key="1">
    <citation type="submission" date="2019-08" db="EMBL/GenBank/DDBJ databases">
        <title>Whole genome of Aphis craccivora.</title>
        <authorList>
            <person name="Voronova N.V."/>
            <person name="Shulinski R.S."/>
            <person name="Bandarenka Y.V."/>
            <person name="Zhorov D.G."/>
            <person name="Warner D."/>
        </authorList>
    </citation>
    <scope>NUCLEOTIDE SEQUENCE [LARGE SCALE GENOMIC DNA]</scope>
    <source>
        <strain evidence="2">180601</strain>
        <tissue evidence="2">Whole Body</tissue>
    </source>
</reference>
<comment type="caution">
    <text evidence="2">The sequence shown here is derived from an EMBL/GenBank/DDBJ whole genome shotgun (WGS) entry which is preliminary data.</text>
</comment>
<dbReference type="AlphaFoldDB" id="A0A6G0VV27"/>
<dbReference type="EMBL" id="VUJU01011548">
    <property type="protein sequence ID" value="KAF0710739.1"/>
    <property type="molecule type" value="Genomic_DNA"/>
</dbReference>
<feature type="region of interest" description="Disordered" evidence="1">
    <location>
        <begin position="1"/>
        <end position="39"/>
    </location>
</feature>